<dbReference type="SUPFAM" id="SSF52047">
    <property type="entry name" value="RNI-like"/>
    <property type="match status" value="1"/>
</dbReference>
<reference evidence="2 3" key="1">
    <citation type="submission" date="2024-07" db="EMBL/GenBank/DDBJ databases">
        <title>Draft sequence of the Neodothiora populina.</title>
        <authorList>
            <person name="Drown D.D."/>
            <person name="Schuette U.S."/>
            <person name="Buechlein A.B."/>
            <person name="Rusch D.R."/>
            <person name="Winton L.W."/>
            <person name="Adams G.A."/>
        </authorList>
    </citation>
    <scope>NUCLEOTIDE SEQUENCE [LARGE SCALE GENOMIC DNA]</scope>
    <source>
        <strain evidence="2 3">CPC 39397</strain>
    </source>
</reference>
<feature type="region of interest" description="Disordered" evidence="1">
    <location>
        <begin position="545"/>
        <end position="575"/>
    </location>
</feature>
<dbReference type="InterPro" id="IPR001611">
    <property type="entry name" value="Leu-rich_rpt"/>
</dbReference>
<evidence type="ECO:0000256" key="1">
    <source>
        <dbReference type="SAM" id="MobiDB-lite"/>
    </source>
</evidence>
<gene>
    <name evidence="2" type="ORF">AAFC00_001133</name>
</gene>
<protein>
    <recommendedName>
        <fullName evidence="4">F-box domain-containing protein</fullName>
    </recommendedName>
</protein>
<evidence type="ECO:0008006" key="4">
    <source>
        <dbReference type="Google" id="ProtNLM"/>
    </source>
</evidence>
<feature type="compositionally biased region" description="Polar residues" evidence="1">
    <location>
        <begin position="555"/>
        <end position="564"/>
    </location>
</feature>
<dbReference type="GeneID" id="95974836"/>
<dbReference type="Pfam" id="PF13516">
    <property type="entry name" value="LRR_6"/>
    <property type="match status" value="2"/>
</dbReference>
<dbReference type="EMBL" id="JBFMKM010000003">
    <property type="protein sequence ID" value="KAL1310904.1"/>
    <property type="molecule type" value="Genomic_DNA"/>
</dbReference>
<organism evidence="2 3">
    <name type="scientific">Neodothiora populina</name>
    <dbReference type="NCBI Taxonomy" id="2781224"/>
    <lineage>
        <taxon>Eukaryota</taxon>
        <taxon>Fungi</taxon>
        <taxon>Dikarya</taxon>
        <taxon>Ascomycota</taxon>
        <taxon>Pezizomycotina</taxon>
        <taxon>Dothideomycetes</taxon>
        <taxon>Dothideomycetidae</taxon>
        <taxon>Dothideales</taxon>
        <taxon>Dothioraceae</taxon>
        <taxon>Neodothiora</taxon>
    </lineage>
</organism>
<accession>A0ABR3PMY4</accession>
<proteinExistence type="predicted"/>
<evidence type="ECO:0000313" key="3">
    <source>
        <dbReference type="Proteomes" id="UP001562354"/>
    </source>
</evidence>
<name>A0ABR3PMY4_9PEZI</name>
<dbReference type="RefSeq" id="XP_069203753.1">
    <property type="nucleotide sequence ID" value="XM_069340282.1"/>
</dbReference>
<comment type="caution">
    <text evidence="2">The sequence shown here is derived from an EMBL/GenBank/DDBJ whole genome shotgun (WGS) entry which is preliminary data.</text>
</comment>
<sequence length="837" mass="92343">MEAAPPTYEKATAPQKWDLIAQYLPSNDLCSAALVCEEWHTVFAPHLWGNPASHFGTENDRVYVALTKFQRTLLWARLHVRSLTHTLHMPPAHAQIYYGPHADWLREVLHRLPNLQSLIVRGLPFFDHASLNALRCVQPVGGEGYQFARAFGLRLLDASRCANTTAIGLSQALDRFPFMLYLDLSFTFPARDHAVLKKLRSMTGLQVLKLRGISLRDEDVEVLAPAISTRIKSLDMRDNQLTDRGVHALIQHCFSPQRSQNTSTFSAFGDRSPSLLRYLGAEMFAIYRGEQYEAYIRKAFTIGFVNRLAIEDTPESGTGITHLAVSSNRITVKGASELIKSGRLNVLDIGFVAPDLEGYALESMDNLAYPGAEKLISVLIESAGRTLTFLRIDHRLVTEATSTELDDLEMSSGLAELPDYQPSVLPRGIAELPAESIYELPADVPERTELAGDSVHTPTVLAGMQAPSHRAEDTAEYRARRESEIAPEVADPPGYEDVTSHGTAGPLSYAFDIAKARRGSEVAPEPFDPPQYESDHSIPLSTAPVISPLDEGPSRTVSSTTSTIPHRGRQRSYSSVVSERMSRVKTHLTESKLYPGALPRLTNLVLTDVPPFAPTPVIGERLVEFIHDCADETRLAQLQAQLDYTIPPGRKQSQTALLTRANTLFPLQEIVLEMAHDEPRKPKGAASTWRHHGTKSVTQDHDSEALAAAADTDFSFFGEYDDEMPSLEPTQSVPFPAMSGLEVGIAPSPALPPQYEDEAPVQPRHDVIAKIAEFRKSKKAAYQAVIACGEEQPNVEGYWGGNVKVIRPSKLANPMDEDDEVVADYYGNVHSTGGIYR</sequence>
<feature type="region of interest" description="Disordered" evidence="1">
    <location>
        <begin position="678"/>
        <end position="701"/>
    </location>
</feature>
<evidence type="ECO:0000313" key="2">
    <source>
        <dbReference type="EMBL" id="KAL1310904.1"/>
    </source>
</evidence>
<dbReference type="Proteomes" id="UP001562354">
    <property type="component" value="Unassembled WGS sequence"/>
</dbReference>
<dbReference type="InterPro" id="IPR032675">
    <property type="entry name" value="LRR_dom_sf"/>
</dbReference>
<dbReference type="Gene3D" id="3.80.10.10">
    <property type="entry name" value="Ribonuclease Inhibitor"/>
    <property type="match status" value="1"/>
</dbReference>
<keyword evidence="3" id="KW-1185">Reference proteome</keyword>